<evidence type="ECO:0000256" key="2">
    <source>
        <dbReference type="SAM" id="MobiDB-lite"/>
    </source>
</evidence>
<gene>
    <name evidence="4" type="ORF">Cvel_17579</name>
</gene>
<dbReference type="EMBL" id="CDMZ01000455">
    <property type="protein sequence ID" value="CEM14717.1"/>
    <property type="molecule type" value="Genomic_DNA"/>
</dbReference>
<keyword evidence="1" id="KW-0862">Zinc</keyword>
<dbReference type="GO" id="GO:0008270">
    <property type="term" value="F:zinc ion binding"/>
    <property type="evidence" value="ECO:0007669"/>
    <property type="project" value="UniProtKB-KW"/>
</dbReference>
<dbReference type="InterPro" id="IPR051435">
    <property type="entry name" value="RING_finger_E3_ubiq-ligases"/>
</dbReference>
<accession>A0A0G4FLB8</accession>
<dbReference type="PANTHER" id="PTHR22791:SF6">
    <property type="entry name" value="RING-TYPE DOMAIN-CONTAINING PROTEIN"/>
    <property type="match status" value="1"/>
</dbReference>
<feature type="region of interest" description="Disordered" evidence="2">
    <location>
        <begin position="1"/>
        <end position="51"/>
    </location>
</feature>
<protein>
    <recommendedName>
        <fullName evidence="3">RING-type domain-containing protein</fullName>
    </recommendedName>
</protein>
<dbReference type="InterPro" id="IPR013083">
    <property type="entry name" value="Znf_RING/FYVE/PHD"/>
</dbReference>
<evidence type="ECO:0000313" key="4">
    <source>
        <dbReference type="EMBL" id="CEM14717.1"/>
    </source>
</evidence>
<dbReference type="GO" id="GO:0016567">
    <property type="term" value="P:protein ubiquitination"/>
    <property type="evidence" value="ECO:0007669"/>
    <property type="project" value="TreeGrafter"/>
</dbReference>
<proteinExistence type="predicted"/>
<name>A0A0G4FLB8_9ALVE</name>
<feature type="domain" description="RING-type" evidence="3">
    <location>
        <begin position="60"/>
        <end position="115"/>
    </location>
</feature>
<dbReference type="GO" id="GO:0061630">
    <property type="term" value="F:ubiquitin protein ligase activity"/>
    <property type="evidence" value="ECO:0007669"/>
    <property type="project" value="TreeGrafter"/>
</dbReference>
<organism evidence="4">
    <name type="scientific">Chromera velia CCMP2878</name>
    <dbReference type="NCBI Taxonomy" id="1169474"/>
    <lineage>
        <taxon>Eukaryota</taxon>
        <taxon>Sar</taxon>
        <taxon>Alveolata</taxon>
        <taxon>Colpodellida</taxon>
        <taxon>Chromeraceae</taxon>
        <taxon>Chromera</taxon>
    </lineage>
</organism>
<dbReference type="PANTHER" id="PTHR22791">
    <property type="entry name" value="RING-TYPE DOMAIN-CONTAINING PROTEIN"/>
    <property type="match status" value="1"/>
</dbReference>
<dbReference type="VEuPathDB" id="CryptoDB:Cvel_17579"/>
<dbReference type="SMART" id="SM00184">
    <property type="entry name" value="RING"/>
    <property type="match status" value="1"/>
</dbReference>
<dbReference type="AlphaFoldDB" id="A0A0G4FLB8"/>
<dbReference type="PROSITE" id="PS50089">
    <property type="entry name" value="ZF_RING_2"/>
    <property type="match status" value="1"/>
</dbReference>
<dbReference type="InterPro" id="IPR001841">
    <property type="entry name" value="Znf_RING"/>
</dbReference>
<evidence type="ECO:0000256" key="1">
    <source>
        <dbReference type="PROSITE-ProRule" id="PRU00175"/>
    </source>
</evidence>
<evidence type="ECO:0000259" key="3">
    <source>
        <dbReference type="PROSITE" id="PS50089"/>
    </source>
</evidence>
<keyword evidence="1" id="KW-0863">Zinc-finger</keyword>
<reference evidence="4" key="1">
    <citation type="submission" date="2014-11" db="EMBL/GenBank/DDBJ databases">
        <authorList>
            <person name="Otto D Thomas"/>
            <person name="Naeem Raeece"/>
        </authorList>
    </citation>
    <scope>NUCLEOTIDE SEQUENCE</scope>
</reference>
<keyword evidence="1" id="KW-0479">Metal-binding</keyword>
<sequence length="179" mass="19693">MEPRHDGQQQPQVGGQTGERGEPLLPPPAEAEGQPEAGDAEAEPATPPLPPGIDEEDLQCIICFEDYDRASRLPILLPCDHRCCKECFDKLTLERRSRWRYAENRGVTVPCPLCRREASQREVRMDLLLLSVIVAPNSPQAVDFRRSRTNSADGLIEGRASAQGTGTTLSENVMLCAGQ</sequence>
<dbReference type="Gene3D" id="3.30.40.10">
    <property type="entry name" value="Zinc/RING finger domain, C3HC4 (zinc finger)"/>
    <property type="match status" value="1"/>
</dbReference>
<dbReference type="SUPFAM" id="SSF57850">
    <property type="entry name" value="RING/U-box"/>
    <property type="match status" value="1"/>
</dbReference>
<dbReference type="Pfam" id="PF13639">
    <property type="entry name" value="zf-RING_2"/>
    <property type="match status" value="1"/>
</dbReference>